<dbReference type="Proteomes" id="UP000432015">
    <property type="component" value="Unassembled WGS sequence"/>
</dbReference>
<dbReference type="AlphaFoldDB" id="A0A7K1LAG7"/>
<gene>
    <name evidence="1" type="ORF">GNZ18_33290</name>
</gene>
<comment type="caution">
    <text evidence="1">The sequence shown here is derived from an EMBL/GenBank/DDBJ whole genome shotgun (WGS) entry which is preliminary data.</text>
</comment>
<dbReference type="EMBL" id="WOFH01000014">
    <property type="protein sequence ID" value="MUN41431.1"/>
    <property type="molecule type" value="Genomic_DNA"/>
</dbReference>
<protein>
    <submittedName>
        <fullName evidence="1">Uncharacterized protein</fullName>
    </submittedName>
</protein>
<reference evidence="1 2" key="1">
    <citation type="submission" date="2019-11" db="EMBL/GenBank/DDBJ databases">
        <authorList>
            <person name="Cao P."/>
        </authorList>
    </citation>
    <scope>NUCLEOTIDE SEQUENCE [LARGE SCALE GENOMIC DNA]</scope>
    <source>
        <strain evidence="1 2">NEAU-AAG5</strain>
    </source>
</reference>
<sequence length="225" mass="24008">MARPNEDGPDLEGCTRNHCHARKRDGSGTACHLPAGWATDHATNDEGPGVGNCKLHGGSVRNARVAARTAKARIAAERFGGSLDIDPATALLQEVQRSAATVAYLQLRVQELEEDQIVWGVTEETIGADREVKKKATPNAWIVLYQQERRHLAQVSKAALDAGATATIVDVFRQVGTTYVTLVGRVVEQVIVGLELSDEDAARAATITQAAFQTELDNLTSGAAA</sequence>
<organism evidence="1 2">
    <name type="scientific">Actinomadura litoris</name>
    <dbReference type="NCBI Taxonomy" id="2678616"/>
    <lineage>
        <taxon>Bacteria</taxon>
        <taxon>Bacillati</taxon>
        <taxon>Actinomycetota</taxon>
        <taxon>Actinomycetes</taxon>
        <taxon>Streptosporangiales</taxon>
        <taxon>Thermomonosporaceae</taxon>
        <taxon>Actinomadura</taxon>
    </lineage>
</organism>
<keyword evidence="2" id="KW-1185">Reference proteome</keyword>
<accession>A0A7K1LAG7</accession>
<evidence type="ECO:0000313" key="2">
    <source>
        <dbReference type="Proteomes" id="UP000432015"/>
    </source>
</evidence>
<proteinExistence type="predicted"/>
<dbReference type="RefSeq" id="WP_156220602.1">
    <property type="nucleotide sequence ID" value="NZ_WOFH01000014.1"/>
</dbReference>
<name>A0A7K1LAG7_9ACTN</name>
<evidence type="ECO:0000313" key="1">
    <source>
        <dbReference type="EMBL" id="MUN41431.1"/>
    </source>
</evidence>